<evidence type="ECO:0000313" key="1">
    <source>
        <dbReference type="EMBL" id="KAJ4962340.1"/>
    </source>
</evidence>
<gene>
    <name evidence="1" type="ORF">NE237_022279</name>
</gene>
<dbReference type="OrthoDB" id="1701699at2759"/>
<reference evidence="1" key="1">
    <citation type="journal article" date="2023" name="Plant J.">
        <title>The genome of the king protea, Protea cynaroides.</title>
        <authorList>
            <person name="Chang J."/>
            <person name="Duong T.A."/>
            <person name="Schoeman C."/>
            <person name="Ma X."/>
            <person name="Roodt D."/>
            <person name="Barker N."/>
            <person name="Li Z."/>
            <person name="Van de Peer Y."/>
            <person name="Mizrachi E."/>
        </authorList>
    </citation>
    <scope>NUCLEOTIDE SEQUENCE</scope>
    <source>
        <tissue evidence="1">Young leaves</tissue>
    </source>
</reference>
<dbReference type="InterPro" id="IPR004320">
    <property type="entry name" value="BPS1_pln"/>
</dbReference>
<keyword evidence="2" id="KW-1185">Reference proteome</keyword>
<accession>A0A9Q0HAM7</accession>
<comment type="caution">
    <text evidence="1">The sequence shown here is derived from an EMBL/GenBank/DDBJ whole genome shotgun (WGS) entry which is preliminary data.</text>
</comment>
<sequence>MESRYHVRSISLPCRLHSCTLRIDEELKKLKISEASSTSTYKSETIRANLSGLGELYEFVDDLLRLPLTQQALVQHQQEKWVGEVLDGSVRLLDICGTTKEVLLQMKERVRDLQSDLRRRRDKESSLHAYISARKKAKKEIVKGFEALKRMEGKLESSPLMGLDQNQAVLARLLREICSVTISIFKLLLSFVSAPGLNPKSSTGWSLVSKLLMHRVVVTCEGEEKANEVERVDDVVRNLCKHTSRKDGDVERVQIQILQRRLGALDVSIEGLEGGLDCMFRHLIQTRVSLLNILTP</sequence>
<evidence type="ECO:0000313" key="2">
    <source>
        <dbReference type="Proteomes" id="UP001141806"/>
    </source>
</evidence>
<dbReference type="Pfam" id="PF03087">
    <property type="entry name" value="BPS1"/>
    <property type="match status" value="1"/>
</dbReference>
<dbReference type="GO" id="GO:0048364">
    <property type="term" value="P:root development"/>
    <property type="evidence" value="ECO:0007669"/>
    <property type="project" value="InterPro"/>
</dbReference>
<dbReference type="PANTHER" id="PTHR33070">
    <property type="entry name" value="OS06G0725500 PROTEIN"/>
    <property type="match status" value="1"/>
</dbReference>
<dbReference type="EMBL" id="JAMYWD010000008">
    <property type="protein sequence ID" value="KAJ4962340.1"/>
    <property type="molecule type" value="Genomic_DNA"/>
</dbReference>
<dbReference type="GO" id="GO:0048367">
    <property type="term" value="P:shoot system development"/>
    <property type="evidence" value="ECO:0007669"/>
    <property type="project" value="InterPro"/>
</dbReference>
<protein>
    <submittedName>
        <fullName evidence="1">Uncharacterized protein</fullName>
    </submittedName>
</protein>
<dbReference type="PANTHER" id="PTHR33070:SF120">
    <property type="entry name" value="EXPRESSED PROTEIN"/>
    <property type="match status" value="1"/>
</dbReference>
<dbReference type="Proteomes" id="UP001141806">
    <property type="component" value="Unassembled WGS sequence"/>
</dbReference>
<dbReference type="AlphaFoldDB" id="A0A9Q0HAM7"/>
<organism evidence="1 2">
    <name type="scientific">Protea cynaroides</name>
    <dbReference type="NCBI Taxonomy" id="273540"/>
    <lineage>
        <taxon>Eukaryota</taxon>
        <taxon>Viridiplantae</taxon>
        <taxon>Streptophyta</taxon>
        <taxon>Embryophyta</taxon>
        <taxon>Tracheophyta</taxon>
        <taxon>Spermatophyta</taxon>
        <taxon>Magnoliopsida</taxon>
        <taxon>Proteales</taxon>
        <taxon>Proteaceae</taxon>
        <taxon>Protea</taxon>
    </lineage>
</organism>
<proteinExistence type="predicted"/>
<name>A0A9Q0HAM7_9MAGN</name>